<dbReference type="EMBL" id="RPFJ01000076">
    <property type="protein sequence ID" value="RPD91191.1"/>
    <property type="molecule type" value="Genomic_DNA"/>
</dbReference>
<dbReference type="OrthoDB" id="6264402at2"/>
<evidence type="ECO:0000313" key="1">
    <source>
        <dbReference type="EMBL" id="RPD91191.1"/>
    </source>
</evidence>
<sequence>MTKIITKYKFKKLATESIINALRLHFDSILLFKNDSFPTAFHISVLAMEEIAKSNWIEHYYDASVTNQGFPDTDFEQKWLKLLYNHKRKQYSFLAREFFNYSPKFVEFIKSGELEIKKQNSIYVGLKRTSKQIETKGRISLPTSSVKRKDAKQLISLNNTVLIEQCERNIRHGNYYGIEEKQNILNDQLLKYLKEDWEYKTGLKSDKWFDEWRKGNS</sequence>
<reference evidence="1 2" key="1">
    <citation type="submission" date="2018-11" db="EMBL/GenBank/DDBJ databases">
        <title>Aureibaculum marinum gen. nov., sp. nov., a member of the family Flavobacteriaceae isolated from the Bohai Sea.</title>
        <authorList>
            <person name="Ji X."/>
        </authorList>
    </citation>
    <scope>NUCLEOTIDE SEQUENCE [LARGE SCALE GENOMIC DNA]</scope>
    <source>
        <strain evidence="1 2">BH-SD17</strain>
    </source>
</reference>
<dbReference type="NCBIfam" id="TIGR04498">
    <property type="entry name" value="AbiV_defense"/>
    <property type="match status" value="1"/>
</dbReference>
<dbReference type="RefSeq" id="WP_123899231.1">
    <property type="nucleotide sequence ID" value="NZ_RPFJ01000076.1"/>
</dbReference>
<dbReference type="Proteomes" id="UP000270856">
    <property type="component" value="Unassembled WGS sequence"/>
</dbReference>
<comment type="caution">
    <text evidence="1">The sequence shown here is derived from an EMBL/GenBank/DDBJ whole genome shotgun (WGS) entry which is preliminary data.</text>
</comment>
<keyword evidence="2" id="KW-1185">Reference proteome</keyword>
<proteinExistence type="predicted"/>
<gene>
    <name evidence="1" type="ORF">EGM88_15050</name>
</gene>
<name>A0A3N4N4Z4_9FLAO</name>
<accession>A0A3N4N4Z4</accession>
<evidence type="ECO:0000313" key="2">
    <source>
        <dbReference type="Proteomes" id="UP000270856"/>
    </source>
</evidence>
<dbReference type="AlphaFoldDB" id="A0A3N4N4Z4"/>
<dbReference type="Pfam" id="PF18728">
    <property type="entry name" value="HEPN_AbiV"/>
    <property type="match status" value="1"/>
</dbReference>
<dbReference type="InterPro" id="IPR030987">
    <property type="entry name" value="AbiV"/>
</dbReference>
<organism evidence="1 2">
    <name type="scientific">Aureibaculum marinum</name>
    <dbReference type="NCBI Taxonomy" id="2487930"/>
    <lineage>
        <taxon>Bacteria</taxon>
        <taxon>Pseudomonadati</taxon>
        <taxon>Bacteroidota</taxon>
        <taxon>Flavobacteriia</taxon>
        <taxon>Flavobacteriales</taxon>
        <taxon>Flavobacteriaceae</taxon>
        <taxon>Aureibaculum</taxon>
    </lineage>
</organism>
<protein>
    <submittedName>
        <fullName evidence="1">AbiV family abortive infection protein</fullName>
    </submittedName>
</protein>